<dbReference type="InterPro" id="IPR001810">
    <property type="entry name" value="F-box_dom"/>
</dbReference>
<proteinExistence type="predicted"/>
<dbReference type="InterPro" id="IPR055411">
    <property type="entry name" value="LRR_FXL15/At3g58940/PEG3-like"/>
</dbReference>
<protein>
    <recommendedName>
        <fullName evidence="1">F-box domain-containing protein</fullName>
    </recommendedName>
</protein>
<reference evidence="2" key="2">
    <citation type="submission" date="2021-12" db="EMBL/GenBank/DDBJ databases">
        <title>Resequencing data analysis of finger millet.</title>
        <authorList>
            <person name="Hatakeyama M."/>
            <person name="Aluri S."/>
            <person name="Balachadran M.T."/>
            <person name="Sivarajan S.R."/>
            <person name="Poveda L."/>
            <person name="Shimizu-Inatsugi R."/>
            <person name="Schlapbach R."/>
            <person name="Sreeman S.M."/>
            <person name="Shimizu K.K."/>
        </authorList>
    </citation>
    <scope>NUCLEOTIDE SEQUENCE</scope>
</reference>
<dbReference type="InterPro" id="IPR055312">
    <property type="entry name" value="FBL15-like"/>
</dbReference>
<name>A0AAV5DLX5_ELECO</name>
<dbReference type="PANTHER" id="PTHR34709:SF68">
    <property type="entry name" value="OS07G0550432 PROTEIN"/>
    <property type="match status" value="1"/>
</dbReference>
<dbReference type="Pfam" id="PF24758">
    <property type="entry name" value="LRR_At5g56370"/>
    <property type="match status" value="1"/>
</dbReference>
<evidence type="ECO:0000313" key="3">
    <source>
        <dbReference type="Proteomes" id="UP001054889"/>
    </source>
</evidence>
<feature type="domain" description="F-box" evidence="1">
    <location>
        <begin position="1"/>
        <end position="38"/>
    </location>
</feature>
<dbReference type="Pfam" id="PF00646">
    <property type="entry name" value="F-box"/>
    <property type="match status" value="1"/>
</dbReference>
<dbReference type="SUPFAM" id="SSF81383">
    <property type="entry name" value="F-box domain"/>
    <property type="match status" value="1"/>
</dbReference>
<evidence type="ECO:0000313" key="2">
    <source>
        <dbReference type="EMBL" id="GJN11431.1"/>
    </source>
</evidence>
<dbReference type="AlphaFoldDB" id="A0AAV5DLX5"/>
<dbReference type="Gene3D" id="1.20.1280.50">
    <property type="match status" value="1"/>
</dbReference>
<organism evidence="2 3">
    <name type="scientific">Eleusine coracana subsp. coracana</name>
    <dbReference type="NCBI Taxonomy" id="191504"/>
    <lineage>
        <taxon>Eukaryota</taxon>
        <taxon>Viridiplantae</taxon>
        <taxon>Streptophyta</taxon>
        <taxon>Embryophyta</taxon>
        <taxon>Tracheophyta</taxon>
        <taxon>Spermatophyta</taxon>
        <taxon>Magnoliopsida</taxon>
        <taxon>Liliopsida</taxon>
        <taxon>Poales</taxon>
        <taxon>Poaceae</taxon>
        <taxon>PACMAD clade</taxon>
        <taxon>Chloridoideae</taxon>
        <taxon>Cynodonteae</taxon>
        <taxon>Eleusininae</taxon>
        <taxon>Eleusine</taxon>
    </lineage>
</organism>
<dbReference type="InterPro" id="IPR036047">
    <property type="entry name" value="F-box-like_dom_sf"/>
</dbReference>
<evidence type="ECO:0000259" key="1">
    <source>
        <dbReference type="PROSITE" id="PS50181"/>
    </source>
</evidence>
<keyword evidence="3" id="KW-1185">Reference proteome</keyword>
<dbReference type="PROSITE" id="PS50181">
    <property type="entry name" value="FBOX"/>
    <property type="match status" value="1"/>
</dbReference>
<comment type="caution">
    <text evidence="2">The sequence shown here is derived from an EMBL/GenBank/DDBJ whole genome shotgun (WGS) entry which is preliminary data.</text>
</comment>
<reference evidence="2" key="1">
    <citation type="journal article" date="2018" name="DNA Res.">
        <title>Multiple hybrid de novo genome assembly of finger millet, an orphan allotetraploid crop.</title>
        <authorList>
            <person name="Hatakeyama M."/>
            <person name="Aluri S."/>
            <person name="Balachadran M.T."/>
            <person name="Sivarajan S.R."/>
            <person name="Patrignani A."/>
            <person name="Gruter S."/>
            <person name="Poveda L."/>
            <person name="Shimizu-Inatsugi R."/>
            <person name="Baeten J."/>
            <person name="Francoijs K.J."/>
            <person name="Nataraja K.N."/>
            <person name="Reddy Y.A.N."/>
            <person name="Phadnis S."/>
            <person name="Ravikumar R.L."/>
            <person name="Schlapbach R."/>
            <person name="Sreeman S.M."/>
            <person name="Shimizu K.K."/>
        </authorList>
    </citation>
    <scope>NUCLEOTIDE SEQUENCE</scope>
</reference>
<sequence length="278" mass="31274">MDRISSLPDELLRRILVSLHSTRAAARTSLLSRRWRHLWTDLPEIVLGSDDAAPQPALFIDLVDAALAASSTTRPLPRLEIVMPSSSYISSGIASSWLRFAAQHVAGTIDIRLPAQDQPYLDNISPVELPACDRATSITIVYGRWWRWHPCLYPLPGKSFAALTRLTLHHTRMEAWDLETLVSSRCPRLQILELRSISFAFARRPLSLRSGSLVSLFFYVRGTLRLDIDAPRLEELEVSCDVETHIISAPKLTEVKRRREDSLALNCITSASLIKLTN</sequence>
<gene>
    <name evidence="2" type="primary">ga29625</name>
    <name evidence="2" type="ORF">PR202_ga29625</name>
</gene>
<dbReference type="EMBL" id="BQKI01000018">
    <property type="protein sequence ID" value="GJN11431.1"/>
    <property type="molecule type" value="Genomic_DNA"/>
</dbReference>
<dbReference type="Proteomes" id="UP001054889">
    <property type="component" value="Unassembled WGS sequence"/>
</dbReference>
<accession>A0AAV5DLX5</accession>
<dbReference type="PANTHER" id="PTHR34709">
    <property type="entry name" value="OS10G0396666 PROTEIN"/>
    <property type="match status" value="1"/>
</dbReference>